<reference evidence="2 3" key="1">
    <citation type="submission" date="2021-06" db="EMBL/GenBank/DDBJ databases">
        <authorList>
            <person name="Palmer J.M."/>
        </authorList>
    </citation>
    <scope>NUCLEOTIDE SEQUENCE [LARGE SCALE GENOMIC DNA]</scope>
    <source>
        <strain evidence="2 3">XC_2019</strain>
        <tissue evidence="2">Muscle</tissue>
    </source>
</reference>
<proteinExistence type="predicted"/>
<name>A0ABV0REU6_9TELE</name>
<dbReference type="Proteomes" id="UP001434883">
    <property type="component" value="Unassembled WGS sequence"/>
</dbReference>
<feature type="non-terminal residue" evidence="2">
    <location>
        <position position="51"/>
    </location>
</feature>
<evidence type="ECO:0000313" key="3">
    <source>
        <dbReference type="Proteomes" id="UP001434883"/>
    </source>
</evidence>
<organism evidence="2 3">
    <name type="scientific">Xenoophorus captivus</name>
    <dbReference type="NCBI Taxonomy" id="1517983"/>
    <lineage>
        <taxon>Eukaryota</taxon>
        <taxon>Metazoa</taxon>
        <taxon>Chordata</taxon>
        <taxon>Craniata</taxon>
        <taxon>Vertebrata</taxon>
        <taxon>Euteleostomi</taxon>
        <taxon>Actinopterygii</taxon>
        <taxon>Neopterygii</taxon>
        <taxon>Teleostei</taxon>
        <taxon>Neoteleostei</taxon>
        <taxon>Acanthomorphata</taxon>
        <taxon>Ovalentaria</taxon>
        <taxon>Atherinomorphae</taxon>
        <taxon>Cyprinodontiformes</taxon>
        <taxon>Goodeidae</taxon>
        <taxon>Xenoophorus</taxon>
    </lineage>
</organism>
<evidence type="ECO:0000313" key="2">
    <source>
        <dbReference type="EMBL" id="MEQ2206670.1"/>
    </source>
</evidence>
<feature type="non-terminal residue" evidence="2">
    <location>
        <position position="1"/>
    </location>
</feature>
<gene>
    <name evidence="2" type="ORF">XENOCAPTIV_001456</name>
</gene>
<sequence length="51" mass="5288">EDPRGLGHGPGLPPVSGPAGLHARARLPRRERPGFLSGSHGGGPAQHHQRV</sequence>
<protein>
    <submittedName>
        <fullName evidence="2">Uncharacterized protein</fullName>
    </submittedName>
</protein>
<comment type="caution">
    <text evidence="2">The sequence shown here is derived from an EMBL/GenBank/DDBJ whole genome shotgun (WGS) entry which is preliminary data.</text>
</comment>
<dbReference type="EMBL" id="JAHRIN010043150">
    <property type="protein sequence ID" value="MEQ2206670.1"/>
    <property type="molecule type" value="Genomic_DNA"/>
</dbReference>
<keyword evidence="3" id="KW-1185">Reference proteome</keyword>
<accession>A0ABV0REU6</accession>
<feature type="region of interest" description="Disordered" evidence="1">
    <location>
        <begin position="1"/>
        <end position="51"/>
    </location>
</feature>
<evidence type="ECO:0000256" key="1">
    <source>
        <dbReference type="SAM" id="MobiDB-lite"/>
    </source>
</evidence>
<feature type="compositionally biased region" description="Gly residues" evidence="1">
    <location>
        <begin position="1"/>
        <end position="10"/>
    </location>
</feature>